<feature type="signal peptide" evidence="1">
    <location>
        <begin position="1"/>
        <end position="20"/>
    </location>
</feature>
<evidence type="ECO:0000313" key="3">
    <source>
        <dbReference type="EMBL" id="KAK4496552.1"/>
    </source>
</evidence>
<organism evidence="3 4">
    <name type="scientific">Zasmidium cellare</name>
    <name type="common">Wine cellar mold</name>
    <name type="synonym">Racodium cellare</name>
    <dbReference type="NCBI Taxonomy" id="395010"/>
    <lineage>
        <taxon>Eukaryota</taxon>
        <taxon>Fungi</taxon>
        <taxon>Dikarya</taxon>
        <taxon>Ascomycota</taxon>
        <taxon>Pezizomycotina</taxon>
        <taxon>Dothideomycetes</taxon>
        <taxon>Dothideomycetidae</taxon>
        <taxon>Mycosphaerellales</taxon>
        <taxon>Mycosphaerellaceae</taxon>
        <taxon>Zasmidium</taxon>
    </lineage>
</organism>
<keyword evidence="4" id="KW-1185">Reference proteome</keyword>
<protein>
    <recommendedName>
        <fullName evidence="2">AB hydrolase-1 domain-containing protein</fullName>
    </recommendedName>
</protein>
<dbReference type="EMBL" id="JAXOVC010000010">
    <property type="protein sequence ID" value="KAK4496552.1"/>
    <property type="molecule type" value="Genomic_DNA"/>
</dbReference>
<feature type="domain" description="AB hydrolase-1" evidence="2">
    <location>
        <begin position="86"/>
        <end position="303"/>
    </location>
</feature>
<dbReference type="Proteomes" id="UP001305779">
    <property type="component" value="Unassembled WGS sequence"/>
</dbReference>
<dbReference type="Gene3D" id="3.40.50.1820">
    <property type="entry name" value="alpha/beta hydrolase"/>
    <property type="match status" value="1"/>
</dbReference>
<evidence type="ECO:0000259" key="2">
    <source>
        <dbReference type="Pfam" id="PF12697"/>
    </source>
</evidence>
<name>A0ABR0E559_ZASCE</name>
<reference evidence="3 4" key="1">
    <citation type="journal article" date="2023" name="G3 (Bethesda)">
        <title>A chromosome-level genome assembly of Zasmidium syzygii isolated from banana leaves.</title>
        <authorList>
            <person name="van Westerhoven A.C."/>
            <person name="Mehrabi R."/>
            <person name="Talebi R."/>
            <person name="Steentjes M.B.F."/>
            <person name="Corcolon B."/>
            <person name="Chong P.A."/>
            <person name="Kema G.H.J."/>
            <person name="Seidl M.F."/>
        </authorList>
    </citation>
    <scope>NUCLEOTIDE SEQUENCE [LARGE SCALE GENOMIC DNA]</scope>
    <source>
        <strain evidence="3 4">P124</strain>
    </source>
</reference>
<sequence>MHLSWFALFLLGSIVPAARSEPTCNLLTINVDITALNIELPSNITGLTLANLTSLPKVQIQGTYQIAARYCEPEVKNNSRRNTLQLLVHGVDYWSGLGPPGQGYDGDKYSYVAYASKQGYPTLAIDRLCNGNSSHPNGLTVCQLPANAEALYQVILQLQSSPIAGGRRFNKVIPVCHSEGATVCEFLMQVHPQAPVATYVIHAFTNQFLVGGPGSVAAVVFLPASIVAPTRFPGLDPTYLLTTSASGAQGVFYAGDYDKQVSAYDFANTNPVPTGEFATSALSQLPAPLYKGSLFLLNGQKDQIFCAVLPTDPLIGGLGNCGSGSTSKTAGTQVLFPAAKFYYNQVANTGHDLDLHLTANQTFKLSHDYLASQGF</sequence>
<evidence type="ECO:0000313" key="4">
    <source>
        <dbReference type="Proteomes" id="UP001305779"/>
    </source>
</evidence>
<dbReference type="InterPro" id="IPR029058">
    <property type="entry name" value="AB_hydrolase_fold"/>
</dbReference>
<proteinExistence type="predicted"/>
<comment type="caution">
    <text evidence="3">The sequence shown here is derived from an EMBL/GenBank/DDBJ whole genome shotgun (WGS) entry which is preliminary data.</text>
</comment>
<evidence type="ECO:0000256" key="1">
    <source>
        <dbReference type="SAM" id="SignalP"/>
    </source>
</evidence>
<feature type="chain" id="PRO_5045555514" description="AB hydrolase-1 domain-containing protein" evidence="1">
    <location>
        <begin position="21"/>
        <end position="375"/>
    </location>
</feature>
<dbReference type="Pfam" id="PF12697">
    <property type="entry name" value="Abhydrolase_6"/>
    <property type="match status" value="1"/>
</dbReference>
<accession>A0ABR0E559</accession>
<dbReference type="InterPro" id="IPR000073">
    <property type="entry name" value="AB_hydrolase_1"/>
</dbReference>
<dbReference type="SUPFAM" id="SSF53474">
    <property type="entry name" value="alpha/beta-Hydrolases"/>
    <property type="match status" value="1"/>
</dbReference>
<keyword evidence="1" id="KW-0732">Signal</keyword>
<gene>
    <name evidence="3" type="ORF">PRZ48_012532</name>
</gene>